<comment type="catalytic activity">
    <reaction evidence="1">
        <text>ATP + protein L-histidine = ADP + protein N-phospho-L-histidine.</text>
        <dbReference type="EC" id="2.7.13.3"/>
    </reaction>
</comment>
<dbReference type="SMART" id="SM00388">
    <property type="entry name" value="HisKA"/>
    <property type="match status" value="1"/>
</dbReference>
<dbReference type="SMART" id="SM00387">
    <property type="entry name" value="HATPase_c"/>
    <property type="match status" value="1"/>
</dbReference>
<dbReference type="CDD" id="cd00082">
    <property type="entry name" value="HisKA"/>
    <property type="match status" value="1"/>
</dbReference>
<dbReference type="InterPro" id="IPR036097">
    <property type="entry name" value="HisK_dim/P_sf"/>
</dbReference>
<sequence length="340" mass="38146">MVKHDYWAMPETKSVLRLTVWLIVILWAALLTVMVLVPVTRLWLVVIGLGSTLASSWVVLRWAVKFSQRFDLALRQLDLTKAGTSNYAIDRNDEGLFSDLNNRLYQYARQMQAERTAVKRDRDQLSVAITDIAHQLRTPLAANNNLLEMMTAANWEVTRQELLAQHTRQAELVEQLILLAKVDTHTLSQTRQDVSVAALGKEALKPPLKPLLRMVADKQLTIDWQVSPDLMLHVNPALVKEALVNVLKNAVEHTAFGGQIQIIGIADPIRVRLKIINTGSPIAEADMPHLFERFFRGQYATANNVGIGLAIAAGITRENDGHLSAENTAEGVQFTFEFFR</sequence>
<dbReference type="AlphaFoldDB" id="A0A829H7N5"/>
<organism evidence="10 11">
    <name type="scientific">Lacticaseibacillus paracasei subsp. paracasei Lpp41</name>
    <dbReference type="NCBI Taxonomy" id="1256208"/>
    <lineage>
        <taxon>Bacteria</taxon>
        <taxon>Bacillati</taxon>
        <taxon>Bacillota</taxon>
        <taxon>Bacilli</taxon>
        <taxon>Lactobacillales</taxon>
        <taxon>Lactobacillaceae</taxon>
        <taxon>Lacticaseibacillus</taxon>
    </lineage>
</organism>
<keyword evidence="8" id="KW-1133">Transmembrane helix</keyword>
<gene>
    <name evidence="10" type="ORF">Lpp41_05388</name>
</gene>
<dbReference type="GO" id="GO:0004721">
    <property type="term" value="F:phosphoprotein phosphatase activity"/>
    <property type="evidence" value="ECO:0007669"/>
    <property type="project" value="TreeGrafter"/>
</dbReference>
<evidence type="ECO:0000256" key="1">
    <source>
        <dbReference type="ARBA" id="ARBA00000085"/>
    </source>
</evidence>
<evidence type="ECO:0000313" key="10">
    <source>
        <dbReference type="EMBL" id="EPC73997.1"/>
    </source>
</evidence>
<feature type="domain" description="Histidine kinase" evidence="9">
    <location>
        <begin position="131"/>
        <end position="340"/>
    </location>
</feature>
<dbReference type="InterPro" id="IPR005467">
    <property type="entry name" value="His_kinase_dom"/>
</dbReference>
<dbReference type="GO" id="GO:0005886">
    <property type="term" value="C:plasma membrane"/>
    <property type="evidence" value="ECO:0007669"/>
    <property type="project" value="TreeGrafter"/>
</dbReference>
<evidence type="ECO:0000256" key="3">
    <source>
        <dbReference type="ARBA" id="ARBA00012438"/>
    </source>
</evidence>
<dbReference type="InterPro" id="IPR050351">
    <property type="entry name" value="BphY/WalK/GraS-like"/>
</dbReference>
<evidence type="ECO:0000256" key="2">
    <source>
        <dbReference type="ARBA" id="ARBA00004370"/>
    </source>
</evidence>
<dbReference type="EC" id="2.7.13.3" evidence="3"/>
<reference evidence="10 11" key="1">
    <citation type="journal article" date="2013" name="PLoS ONE">
        <title>Lactobacillus paracasei comparative genomics: towards species pan-genome definition and exploitation of diversity.</title>
        <authorList>
            <person name="Smokvina T."/>
            <person name="Wels M."/>
            <person name="Polka J."/>
            <person name="Chervaux C."/>
            <person name="Brisse S."/>
            <person name="Boekhorst J."/>
            <person name="van Hylckama Vlieg J.E."/>
            <person name="Siezen R.J."/>
        </authorList>
    </citation>
    <scope>NUCLEOTIDE SEQUENCE [LARGE SCALE GENOMIC DNA]</scope>
    <source>
        <strain evidence="10 11">Lpp41</strain>
    </source>
</reference>
<evidence type="ECO:0000256" key="6">
    <source>
        <dbReference type="ARBA" id="ARBA00022777"/>
    </source>
</evidence>
<evidence type="ECO:0000256" key="4">
    <source>
        <dbReference type="ARBA" id="ARBA00022553"/>
    </source>
</evidence>
<comment type="subcellular location">
    <subcellularLocation>
        <location evidence="2">Membrane</location>
    </subcellularLocation>
</comment>
<dbReference type="Gene3D" id="1.10.287.130">
    <property type="match status" value="1"/>
</dbReference>
<evidence type="ECO:0000313" key="11">
    <source>
        <dbReference type="Proteomes" id="UP000014244"/>
    </source>
</evidence>
<evidence type="ECO:0000256" key="8">
    <source>
        <dbReference type="SAM" id="Phobius"/>
    </source>
</evidence>
<dbReference type="GO" id="GO:0016036">
    <property type="term" value="P:cellular response to phosphate starvation"/>
    <property type="evidence" value="ECO:0007669"/>
    <property type="project" value="TreeGrafter"/>
</dbReference>
<keyword evidence="4" id="KW-0597">Phosphoprotein</keyword>
<dbReference type="Pfam" id="PF00512">
    <property type="entry name" value="HisKA"/>
    <property type="match status" value="1"/>
</dbReference>
<feature type="transmembrane region" description="Helical" evidence="8">
    <location>
        <begin position="15"/>
        <end position="36"/>
    </location>
</feature>
<dbReference type="PANTHER" id="PTHR45453:SF1">
    <property type="entry name" value="PHOSPHATE REGULON SENSOR PROTEIN PHOR"/>
    <property type="match status" value="1"/>
</dbReference>
<dbReference type="EMBL" id="ANKE01000260">
    <property type="protein sequence ID" value="EPC73997.1"/>
    <property type="molecule type" value="Genomic_DNA"/>
</dbReference>
<dbReference type="Proteomes" id="UP000014244">
    <property type="component" value="Unassembled WGS sequence"/>
</dbReference>
<dbReference type="Gene3D" id="3.30.565.10">
    <property type="entry name" value="Histidine kinase-like ATPase, C-terminal domain"/>
    <property type="match status" value="1"/>
</dbReference>
<evidence type="ECO:0000256" key="5">
    <source>
        <dbReference type="ARBA" id="ARBA00022679"/>
    </source>
</evidence>
<dbReference type="Pfam" id="PF02518">
    <property type="entry name" value="HATPase_c"/>
    <property type="match status" value="1"/>
</dbReference>
<comment type="caution">
    <text evidence="10">The sequence shown here is derived from an EMBL/GenBank/DDBJ whole genome shotgun (WGS) entry which is preliminary data.</text>
</comment>
<dbReference type="GO" id="GO:0000155">
    <property type="term" value="F:phosphorelay sensor kinase activity"/>
    <property type="evidence" value="ECO:0007669"/>
    <property type="project" value="InterPro"/>
</dbReference>
<name>A0A829H7N5_LACPA</name>
<feature type="transmembrane region" description="Helical" evidence="8">
    <location>
        <begin position="42"/>
        <end position="60"/>
    </location>
</feature>
<evidence type="ECO:0000256" key="7">
    <source>
        <dbReference type="ARBA" id="ARBA00023012"/>
    </source>
</evidence>
<keyword evidence="7" id="KW-0902">Two-component regulatory system</keyword>
<dbReference type="SUPFAM" id="SSF47384">
    <property type="entry name" value="Homodimeric domain of signal transducing histidine kinase"/>
    <property type="match status" value="1"/>
</dbReference>
<keyword evidence="5" id="KW-0808">Transferase</keyword>
<accession>A0A829H7N5</accession>
<keyword evidence="8" id="KW-0812">Transmembrane</keyword>
<dbReference type="PANTHER" id="PTHR45453">
    <property type="entry name" value="PHOSPHATE REGULON SENSOR PROTEIN PHOR"/>
    <property type="match status" value="1"/>
</dbReference>
<evidence type="ECO:0000259" key="9">
    <source>
        <dbReference type="PROSITE" id="PS50109"/>
    </source>
</evidence>
<proteinExistence type="predicted"/>
<dbReference type="SUPFAM" id="SSF55874">
    <property type="entry name" value="ATPase domain of HSP90 chaperone/DNA topoisomerase II/histidine kinase"/>
    <property type="match status" value="1"/>
</dbReference>
<dbReference type="InterPro" id="IPR003661">
    <property type="entry name" value="HisK_dim/P_dom"/>
</dbReference>
<protein>
    <recommendedName>
        <fullName evidence="3">histidine kinase</fullName>
        <ecNumber evidence="3">2.7.13.3</ecNumber>
    </recommendedName>
</protein>
<dbReference type="InterPro" id="IPR003594">
    <property type="entry name" value="HATPase_dom"/>
</dbReference>
<dbReference type="InterPro" id="IPR036890">
    <property type="entry name" value="HATPase_C_sf"/>
</dbReference>
<dbReference type="PROSITE" id="PS50109">
    <property type="entry name" value="HIS_KIN"/>
    <property type="match status" value="1"/>
</dbReference>
<keyword evidence="6" id="KW-0418">Kinase</keyword>
<keyword evidence="8" id="KW-0472">Membrane</keyword>